<dbReference type="GO" id="GO:0022857">
    <property type="term" value="F:transmembrane transporter activity"/>
    <property type="evidence" value="ECO:0007669"/>
    <property type="project" value="InterPro"/>
</dbReference>
<feature type="transmembrane region" description="Helical" evidence="4">
    <location>
        <begin position="297"/>
        <end position="317"/>
    </location>
</feature>
<dbReference type="Pfam" id="PF07690">
    <property type="entry name" value="MFS_1"/>
    <property type="match status" value="1"/>
</dbReference>
<keyword evidence="2 4" id="KW-1133">Transmembrane helix</keyword>
<dbReference type="InterPro" id="IPR011701">
    <property type="entry name" value="MFS"/>
</dbReference>
<feature type="transmembrane region" description="Helical" evidence="4">
    <location>
        <begin position="98"/>
        <end position="121"/>
    </location>
</feature>
<dbReference type="Gene3D" id="1.20.1720.10">
    <property type="entry name" value="Multidrug resistance protein D"/>
    <property type="match status" value="1"/>
</dbReference>
<feature type="transmembrane region" description="Helical" evidence="4">
    <location>
        <begin position="239"/>
        <end position="260"/>
    </location>
</feature>
<evidence type="ECO:0000256" key="4">
    <source>
        <dbReference type="SAM" id="Phobius"/>
    </source>
</evidence>
<evidence type="ECO:0000256" key="3">
    <source>
        <dbReference type="ARBA" id="ARBA00023136"/>
    </source>
</evidence>
<evidence type="ECO:0000256" key="1">
    <source>
        <dbReference type="ARBA" id="ARBA00022692"/>
    </source>
</evidence>
<feature type="transmembrane region" description="Helical" evidence="4">
    <location>
        <begin position="133"/>
        <end position="153"/>
    </location>
</feature>
<dbReference type="Proteomes" id="UP001154860">
    <property type="component" value="Unassembled WGS sequence"/>
</dbReference>
<feature type="transmembrane region" description="Helical" evidence="4">
    <location>
        <begin position="159"/>
        <end position="181"/>
    </location>
</feature>
<reference evidence="5 6" key="1">
    <citation type="journal article" date="2021" name="Int. J. Syst. Evol. Microbiol.">
        <title>Pseudomonas lactucae sp. nov., a pathogen causing bacterial rot of lettuce in Japan.</title>
        <authorList>
            <person name="Sawada H."/>
            <person name="Fujikawa T."/>
            <person name="Satou M."/>
        </authorList>
    </citation>
    <scope>NUCLEOTIDE SEQUENCE [LARGE SCALE GENOMIC DNA]</scope>
    <source>
        <strain evidence="5 6">MAFF 301381</strain>
    </source>
</reference>
<gene>
    <name evidence="5" type="ORF">JWR99_20470</name>
</gene>
<organism evidence="5 6">
    <name type="scientific">Pseudomonas lactucae</name>
    <dbReference type="NCBI Taxonomy" id="2813360"/>
    <lineage>
        <taxon>Bacteria</taxon>
        <taxon>Pseudomonadati</taxon>
        <taxon>Pseudomonadota</taxon>
        <taxon>Gammaproteobacteria</taxon>
        <taxon>Pseudomonadales</taxon>
        <taxon>Pseudomonadaceae</taxon>
        <taxon>Pseudomonas</taxon>
    </lineage>
</organism>
<feature type="transmembrane region" description="Helical" evidence="4">
    <location>
        <begin position="202"/>
        <end position="219"/>
    </location>
</feature>
<comment type="caution">
    <text evidence="5">The sequence shown here is derived from an EMBL/GenBank/DDBJ whole genome shotgun (WGS) entry which is preliminary data.</text>
</comment>
<proteinExistence type="predicted"/>
<feature type="transmembrane region" description="Helical" evidence="4">
    <location>
        <begin position="12"/>
        <end position="35"/>
    </location>
</feature>
<feature type="transmembrane region" description="Helical" evidence="4">
    <location>
        <begin position="329"/>
        <end position="351"/>
    </location>
</feature>
<feature type="transmembrane region" description="Helical" evidence="4">
    <location>
        <begin position="357"/>
        <end position="378"/>
    </location>
</feature>
<accession>A0A9X0YDV1</accession>
<keyword evidence="6" id="KW-1185">Reference proteome</keyword>
<dbReference type="EMBL" id="JAFHKJ010000091">
    <property type="protein sequence ID" value="MBN2978190.1"/>
    <property type="molecule type" value="Genomic_DNA"/>
</dbReference>
<feature type="transmembrane region" description="Helical" evidence="4">
    <location>
        <begin position="74"/>
        <end position="92"/>
    </location>
</feature>
<evidence type="ECO:0000313" key="5">
    <source>
        <dbReference type="EMBL" id="MBN2978190.1"/>
    </source>
</evidence>
<feature type="transmembrane region" description="Helical" evidence="4">
    <location>
        <begin position="272"/>
        <end position="291"/>
    </location>
</feature>
<dbReference type="AlphaFoldDB" id="A0A9X0YDV1"/>
<protein>
    <submittedName>
        <fullName evidence="5">MFS transporter</fullName>
    </submittedName>
</protein>
<sequence>MEHHPVTTALKVVMARTLISAVVFDALVPLSPFIAQDLNVSAAYFQSMLALCLAVFALSQWLSTPLINRAGASLSLATGSTLVALLCLATTFTASRSMLSIALIAMFAANALATTASRLWLHQHLGQTKFQSTTAYLYAGISVLAALGPLVLMLSASAWGWRGVMGTLAGGLLVVSLWLFFQRTEESRNPPGSTAATALWRQSRFVSALLMGILIQSAFTPLNLSKAFILDGVFQLSTSTIGAILSAWAALVASAFFAAGKAVAYFTEAQRLKVGLLVQGLGAIGMVAAWFQYDLSLYLFAAALTSFAFCILLPLTIARALDVAPSQQAGASAVFGSVTVATAGLTTGLGAQMHASLFFILMFVLGVCALGLLLLNFIHPGVSNCPSQGAAP</sequence>
<keyword evidence="3 4" id="KW-0472">Membrane</keyword>
<name>A0A9X0YDV1_9PSED</name>
<dbReference type="InterPro" id="IPR036259">
    <property type="entry name" value="MFS_trans_sf"/>
</dbReference>
<keyword evidence="1 4" id="KW-0812">Transmembrane</keyword>
<feature type="transmembrane region" description="Helical" evidence="4">
    <location>
        <begin position="41"/>
        <end position="62"/>
    </location>
</feature>
<evidence type="ECO:0000313" key="6">
    <source>
        <dbReference type="Proteomes" id="UP001154860"/>
    </source>
</evidence>
<evidence type="ECO:0000256" key="2">
    <source>
        <dbReference type="ARBA" id="ARBA00022989"/>
    </source>
</evidence>
<dbReference type="SUPFAM" id="SSF103473">
    <property type="entry name" value="MFS general substrate transporter"/>
    <property type="match status" value="1"/>
</dbReference>
<reference evidence="5 6" key="2">
    <citation type="journal article" date="2023" name="Plant Pathol.">
        <title>Dismantling and reorganizing Pseudomonas marginalis sensu#lato.</title>
        <authorList>
            <person name="Sawada H."/>
            <person name="Fujikawa T."/>
            <person name="Satou M."/>
        </authorList>
    </citation>
    <scope>NUCLEOTIDE SEQUENCE [LARGE SCALE GENOMIC DNA]</scope>
    <source>
        <strain evidence="5 6">MAFF 301381</strain>
    </source>
</reference>